<keyword evidence="3" id="KW-1185">Reference proteome</keyword>
<keyword evidence="1" id="KW-0472">Membrane</keyword>
<keyword evidence="1" id="KW-1133">Transmembrane helix</keyword>
<sequence length="146" mass="16034">MFQAKIFLIIAVIGLFPIALSYGVLPETSIPWLYGFSVDTINSINIFRAIMGVYLAVIIFCILGASNKGLTSPALYSLIVFMWGLAVGRATSLIIDGVAHWLLITYMGVEIIFALVGMMVLRKFKQEQAEEDKNQLPEGGNDGEND</sequence>
<comment type="caution">
    <text evidence="2">The sequence shown here is derived from an EMBL/GenBank/DDBJ whole genome shotgun (WGS) entry which is preliminary data.</text>
</comment>
<keyword evidence="1" id="KW-0812">Transmembrane</keyword>
<proteinExistence type="predicted"/>
<name>A0ABT0LHW2_9GAMM</name>
<organism evidence="2 3">
    <name type="scientific">Shewanella surugensis</name>
    <dbReference type="NCBI Taxonomy" id="212020"/>
    <lineage>
        <taxon>Bacteria</taxon>
        <taxon>Pseudomonadati</taxon>
        <taxon>Pseudomonadota</taxon>
        <taxon>Gammaproteobacteria</taxon>
        <taxon>Alteromonadales</taxon>
        <taxon>Shewanellaceae</taxon>
        <taxon>Shewanella</taxon>
    </lineage>
</organism>
<feature type="transmembrane region" description="Helical" evidence="1">
    <location>
        <begin position="45"/>
        <end position="63"/>
    </location>
</feature>
<dbReference type="Pfam" id="PF14248">
    <property type="entry name" value="DUF4345"/>
    <property type="match status" value="1"/>
</dbReference>
<accession>A0ABT0LHW2</accession>
<evidence type="ECO:0000256" key="1">
    <source>
        <dbReference type="SAM" id="Phobius"/>
    </source>
</evidence>
<feature type="transmembrane region" description="Helical" evidence="1">
    <location>
        <begin position="75"/>
        <end position="95"/>
    </location>
</feature>
<dbReference type="EMBL" id="JAKIKS010000143">
    <property type="protein sequence ID" value="MCL1127286.1"/>
    <property type="molecule type" value="Genomic_DNA"/>
</dbReference>
<reference evidence="2 3" key="1">
    <citation type="submission" date="2022-01" db="EMBL/GenBank/DDBJ databases">
        <title>Whole genome-based taxonomy of the Shewanellaceae.</title>
        <authorList>
            <person name="Martin-Rodriguez A.J."/>
        </authorList>
    </citation>
    <scope>NUCLEOTIDE SEQUENCE [LARGE SCALE GENOMIC DNA]</scope>
    <source>
        <strain evidence="2 3">DSM 17177</strain>
    </source>
</reference>
<protein>
    <submittedName>
        <fullName evidence="2">DUF4345 domain-containing protein</fullName>
    </submittedName>
</protein>
<dbReference type="RefSeq" id="WP_248942680.1">
    <property type="nucleotide sequence ID" value="NZ_JAKIKS010000143.1"/>
</dbReference>
<gene>
    <name evidence="2" type="ORF">L2764_23115</name>
</gene>
<dbReference type="Proteomes" id="UP001203423">
    <property type="component" value="Unassembled WGS sequence"/>
</dbReference>
<feature type="transmembrane region" description="Helical" evidence="1">
    <location>
        <begin position="101"/>
        <end position="121"/>
    </location>
</feature>
<evidence type="ECO:0000313" key="2">
    <source>
        <dbReference type="EMBL" id="MCL1127286.1"/>
    </source>
</evidence>
<dbReference type="InterPro" id="IPR025597">
    <property type="entry name" value="DUF4345"/>
</dbReference>
<evidence type="ECO:0000313" key="3">
    <source>
        <dbReference type="Proteomes" id="UP001203423"/>
    </source>
</evidence>